<dbReference type="PANTHER" id="PTHR33710:SF71">
    <property type="entry name" value="ENDONUCLEASE_EXONUCLEASE_PHOSPHATASE DOMAIN-CONTAINING PROTEIN"/>
    <property type="match status" value="1"/>
</dbReference>
<feature type="domain" description="Endonuclease/exonuclease/phosphatase" evidence="1">
    <location>
        <begin position="18"/>
        <end position="136"/>
    </location>
</feature>
<organism evidence="2">
    <name type="scientific">Solanum chacoense</name>
    <name type="common">Chaco potato</name>
    <dbReference type="NCBI Taxonomy" id="4108"/>
    <lineage>
        <taxon>Eukaryota</taxon>
        <taxon>Viridiplantae</taxon>
        <taxon>Streptophyta</taxon>
        <taxon>Embryophyta</taxon>
        <taxon>Tracheophyta</taxon>
        <taxon>Spermatophyta</taxon>
        <taxon>Magnoliopsida</taxon>
        <taxon>eudicotyledons</taxon>
        <taxon>Gunneridae</taxon>
        <taxon>Pentapetalae</taxon>
        <taxon>asterids</taxon>
        <taxon>lamiids</taxon>
        <taxon>Solanales</taxon>
        <taxon>Solanaceae</taxon>
        <taxon>Solanoideae</taxon>
        <taxon>Solaneae</taxon>
        <taxon>Solanum</taxon>
    </lineage>
</organism>
<dbReference type="EMBL" id="GEDG01021850">
    <property type="protein sequence ID" value="JAP17971.1"/>
    <property type="molecule type" value="Transcribed_RNA"/>
</dbReference>
<dbReference type="PANTHER" id="PTHR33710">
    <property type="entry name" value="BNAC02G09200D PROTEIN"/>
    <property type="match status" value="1"/>
</dbReference>
<protein>
    <submittedName>
        <fullName evidence="2">Putative ovule protein</fullName>
    </submittedName>
</protein>
<sequence length="192" mass="22547">MLTCSFEGLLQNFNYHITGVYAPNCNVERREVWDELGAVRGLMEGPWVVCGDFNVCRFPTGKRNYQRRSTAMVEFSDFIEDLELIDLPLEGGTHTWFRGDTNNVASRIDRILFTTEWSEQFSKMKQVALQRLTSDHVPIALHCGPWDLNKSYFKFENWWMEVEGFKERVEGWWKSFEISGRPDFILARKLNC</sequence>
<dbReference type="AlphaFoldDB" id="A0A0V0HCT0"/>
<dbReference type="SUPFAM" id="SSF56219">
    <property type="entry name" value="DNase I-like"/>
    <property type="match status" value="1"/>
</dbReference>
<evidence type="ECO:0000313" key="2">
    <source>
        <dbReference type="EMBL" id="JAP17971.1"/>
    </source>
</evidence>
<dbReference type="InterPro" id="IPR005135">
    <property type="entry name" value="Endo/exonuclease/phosphatase"/>
</dbReference>
<proteinExistence type="predicted"/>
<dbReference type="Gene3D" id="3.60.10.10">
    <property type="entry name" value="Endonuclease/exonuclease/phosphatase"/>
    <property type="match status" value="1"/>
</dbReference>
<name>A0A0V0HCT0_SOLCH</name>
<reference evidence="2" key="1">
    <citation type="submission" date="2015-12" db="EMBL/GenBank/DDBJ databases">
        <title>Gene expression during late stages of embryo sac development: a critical building block for successful pollen-pistil interactions.</title>
        <authorList>
            <person name="Liu Y."/>
            <person name="Joly V."/>
            <person name="Sabar M."/>
            <person name="Matton D.P."/>
        </authorList>
    </citation>
    <scope>NUCLEOTIDE SEQUENCE</scope>
</reference>
<accession>A0A0V0HCT0</accession>
<dbReference type="GO" id="GO:0003824">
    <property type="term" value="F:catalytic activity"/>
    <property type="evidence" value="ECO:0007669"/>
    <property type="project" value="InterPro"/>
</dbReference>
<evidence type="ECO:0000259" key="1">
    <source>
        <dbReference type="Pfam" id="PF03372"/>
    </source>
</evidence>
<dbReference type="InterPro" id="IPR036691">
    <property type="entry name" value="Endo/exonu/phosph_ase_sf"/>
</dbReference>
<dbReference type="Pfam" id="PF03372">
    <property type="entry name" value="Exo_endo_phos"/>
    <property type="match status" value="1"/>
</dbReference>